<proteinExistence type="predicted"/>
<reference evidence="1 2" key="1">
    <citation type="submission" date="2019-05" db="EMBL/GenBank/DDBJ databases">
        <title>Draft Genome of Bradyrhizobium elkanii strain SEMIA 938, Used in Commercial Inoculants for Lupinus spp. in Brazil.</title>
        <authorList>
            <person name="Hungria M."/>
            <person name="Delamuta J.R.M."/>
            <person name="Ribeiro R.A."/>
            <person name="Nogueira M.A."/>
        </authorList>
    </citation>
    <scope>NUCLEOTIDE SEQUENCE [LARGE SCALE GENOMIC DNA]</scope>
    <source>
        <strain evidence="1 2">Semia 938</strain>
    </source>
</reference>
<dbReference type="PANTHER" id="PTHR11803:SF39">
    <property type="entry name" value="2-IMINOBUTANOATE_2-IMINOPROPANOATE DEAMINASE"/>
    <property type="match status" value="1"/>
</dbReference>
<comment type="caution">
    <text evidence="1">The sequence shown here is derived from an EMBL/GenBank/DDBJ whole genome shotgun (WGS) entry which is preliminary data.</text>
</comment>
<accession>A0A4U6RI57</accession>
<dbReference type="RefSeq" id="WP_137483355.1">
    <property type="nucleotide sequence ID" value="NZ_SZZP01000033.1"/>
</dbReference>
<evidence type="ECO:0000313" key="2">
    <source>
        <dbReference type="Proteomes" id="UP000305095"/>
    </source>
</evidence>
<dbReference type="AlphaFoldDB" id="A0A4U6RI57"/>
<dbReference type="PANTHER" id="PTHR11803">
    <property type="entry name" value="2-IMINOBUTANOATE/2-IMINOPROPANOATE DEAMINASE RIDA"/>
    <property type="match status" value="1"/>
</dbReference>
<dbReference type="EMBL" id="SZZP01000033">
    <property type="protein sequence ID" value="TKV73660.1"/>
    <property type="molecule type" value="Genomic_DNA"/>
</dbReference>
<dbReference type="GO" id="GO:0019239">
    <property type="term" value="F:deaminase activity"/>
    <property type="evidence" value="ECO:0007669"/>
    <property type="project" value="TreeGrafter"/>
</dbReference>
<dbReference type="Pfam" id="PF01042">
    <property type="entry name" value="Ribonuc_L-PSP"/>
    <property type="match status" value="1"/>
</dbReference>
<sequence length="132" mass="14586">MTSETVRLVDSHAHDRPFSHASIVGPWIFTKGTAGYNPVTGEFPPDIREQTAQCMKNLAEILRECGATFADVVKVNVYLVDVGDYDAVNEIYLKAMEGHKPARCCVGVPALPSPNENMKIEMIAYKEGRSEK</sequence>
<dbReference type="CDD" id="cd00448">
    <property type="entry name" value="YjgF_YER057c_UK114_family"/>
    <property type="match status" value="1"/>
</dbReference>
<dbReference type="Gene3D" id="3.30.1330.40">
    <property type="entry name" value="RutC-like"/>
    <property type="match status" value="1"/>
</dbReference>
<dbReference type="GO" id="GO:0005829">
    <property type="term" value="C:cytosol"/>
    <property type="evidence" value="ECO:0007669"/>
    <property type="project" value="TreeGrafter"/>
</dbReference>
<gene>
    <name evidence="1" type="ORF">FDV58_36175</name>
</gene>
<organism evidence="1 2">
    <name type="scientific">Bradyrhizobium elkanii</name>
    <dbReference type="NCBI Taxonomy" id="29448"/>
    <lineage>
        <taxon>Bacteria</taxon>
        <taxon>Pseudomonadati</taxon>
        <taxon>Pseudomonadota</taxon>
        <taxon>Alphaproteobacteria</taxon>
        <taxon>Hyphomicrobiales</taxon>
        <taxon>Nitrobacteraceae</taxon>
        <taxon>Bradyrhizobium</taxon>
    </lineage>
</organism>
<evidence type="ECO:0000313" key="1">
    <source>
        <dbReference type="EMBL" id="TKV73660.1"/>
    </source>
</evidence>
<dbReference type="Proteomes" id="UP000305095">
    <property type="component" value="Unassembled WGS sequence"/>
</dbReference>
<dbReference type="SUPFAM" id="SSF55298">
    <property type="entry name" value="YjgF-like"/>
    <property type="match status" value="1"/>
</dbReference>
<protein>
    <submittedName>
        <fullName evidence="1">RidA family protein</fullName>
    </submittedName>
</protein>
<dbReference type="InterPro" id="IPR006175">
    <property type="entry name" value="YjgF/YER057c/UK114"/>
</dbReference>
<dbReference type="InterPro" id="IPR035959">
    <property type="entry name" value="RutC-like_sf"/>
</dbReference>
<name>A0A4U6RI57_BRAEL</name>